<proteinExistence type="predicted"/>
<dbReference type="EMBL" id="CAMTCP010000122">
    <property type="protein sequence ID" value="CAI3569548.1"/>
    <property type="molecule type" value="Genomic_DNA"/>
</dbReference>
<sequence length="53" mass="6362">MWNNVYGVLADNNALNWSYWDKWLWFISTTSFIIFIINLIIVASNKKINRIKL</sequence>
<feature type="transmembrane region" description="Helical" evidence="1">
    <location>
        <begin position="23"/>
        <end position="43"/>
    </location>
</feature>
<keyword evidence="1" id="KW-0812">Transmembrane</keyword>
<reference evidence="2" key="1">
    <citation type="submission" date="2022-10" db="EMBL/GenBank/DDBJ databases">
        <authorList>
            <person name="Aires J."/>
            <person name="Mesa V."/>
        </authorList>
    </citation>
    <scope>NUCLEOTIDE SEQUENCE</scope>
    <source>
        <strain evidence="2">Clostridium neonatale JD116</strain>
    </source>
</reference>
<protein>
    <submittedName>
        <fullName evidence="2">Uncharacterized protein</fullName>
    </submittedName>
</protein>
<keyword evidence="1" id="KW-1133">Transmembrane helix</keyword>
<dbReference type="Proteomes" id="UP001189143">
    <property type="component" value="Unassembled WGS sequence"/>
</dbReference>
<evidence type="ECO:0000313" key="2">
    <source>
        <dbReference type="EMBL" id="CAI3569548.1"/>
    </source>
</evidence>
<evidence type="ECO:0000256" key="1">
    <source>
        <dbReference type="SAM" id="Phobius"/>
    </source>
</evidence>
<comment type="caution">
    <text evidence="2">The sequence shown here is derived from an EMBL/GenBank/DDBJ whole genome shotgun (WGS) entry which is preliminary data.</text>
</comment>
<name>A0AAD1YEC5_9CLOT</name>
<accession>A0AAD1YEC5</accession>
<organism evidence="2 3">
    <name type="scientific">Clostridium neonatale</name>
    <dbReference type="NCBI Taxonomy" id="137838"/>
    <lineage>
        <taxon>Bacteria</taxon>
        <taxon>Bacillati</taxon>
        <taxon>Bacillota</taxon>
        <taxon>Clostridia</taxon>
        <taxon>Eubacteriales</taxon>
        <taxon>Clostridiaceae</taxon>
        <taxon>Clostridium</taxon>
    </lineage>
</organism>
<dbReference type="AlphaFoldDB" id="A0AAD1YEC5"/>
<evidence type="ECO:0000313" key="3">
    <source>
        <dbReference type="Proteomes" id="UP001189143"/>
    </source>
</evidence>
<gene>
    <name evidence="2" type="ORF">CNEO2_200077</name>
</gene>
<keyword evidence="1" id="KW-0472">Membrane</keyword>